<dbReference type="InterPro" id="IPR010920">
    <property type="entry name" value="LSM_dom_sf"/>
</dbReference>
<gene>
    <name evidence="7" type="ORF">H7U19_04170</name>
</gene>
<evidence type="ECO:0000259" key="6">
    <source>
        <dbReference type="Pfam" id="PF00924"/>
    </source>
</evidence>
<evidence type="ECO:0000256" key="4">
    <source>
        <dbReference type="ARBA" id="ARBA00023136"/>
    </source>
</evidence>
<evidence type="ECO:0000256" key="1">
    <source>
        <dbReference type="ARBA" id="ARBA00004370"/>
    </source>
</evidence>
<keyword evidence="4 5" id="KW-0472">Membrane</keyword>
<evidence type="ECO:0000256" key="3">
    <source>
        <dbReference type="ARBA" id="ARBA00022989"/>
    </source>
</evidence>
<dbReference type="AlphaFoldDB" id="A0A923H7R4"/>
<evidence type="ECO:0000256" key="5">
    <source>
        <dbReference type="SAM" id="Phobius"/>
    </source>
</evidence>
<feature type="transmembrane region" description="Helical" evidence="5">
    <location>
        <begin position="6"/>
        <end position="24"/>
    </location>
</feature>
<evidence type="ECO:0000256" key="2">
    <source>
        <dbReference type="ARBA" id="ARBA00022692"/>
    </source>
</evidence>
<dbReference type="EMBL" id="JACNMF010000001">
    <property type="protein sequence ID" value="MBC3757585.1"/>
    <property type="molecule type" value="Genomic_DNA"/>
</dbReference>
<dbReference type="PANTHER" id="PTHR30221">
    <property type="entry name" value="SMALL-CONDUCTANCE MECHANOSENSITIVE CHANNEL"/>
    <property type="match status" value="1"/>
</dbReference>
<sequence>MEIDYIRIIESIIVIVIYLVLRFISFKIIDKTLNDKLIQKSRGLIMKSIINTLFLSLCALFILLIWGIDQSRLAVFIGSVLTVVGVAFFAQWSILSNITSSFIIFFKHPVKLNDHISILEAKDYEVQGEVIEIGLFFITLETKEKEILTLPNNIFIQKSIKKMGKG</sequence>
<dbReference type="InterPro" id="IPR045275">
    <property type="entry name" value="MscS_archaea/bacteria_type"/>
</dbReference>
<dbReference type="GO" id="GO:0008381">
    <property type="term" value="F:mechanosensitive monoatomic ion channel activity"/>
    <property type="evidence" value="ECO:0007669"/>
    <property type="project" value="InterPro"/>
</dbReference>
<feature type="domain" description="Mechanosensitive ion channel MscS" evidence="6">
    <location>
        <begin position="94"/>
        <end position="160"/>
    </location>
</feature>
<accession>A0A923H7R4</accession>
<dbReference type="GO" id="GO:0016020">
    <property type="term" value="C:membrane"/>
    <property type="evidence" value="ECO:0007669"/>
    <property type="project" value="UniProtKB-SubCell"/>
</dbReference>
<dbReference type="InterPro" id="IPR006685">
    <property type="entry name" value="MscS_channel_2nd"/>
</dbReference>
<name>A0A923H7R4_9FLAO</name>
<dbReference type="Gene3D" id="2.30.30.60">
    <property type="match status" value="1"/>
</dbReference>
<organism evidence="7 8">
    <name type="scientific">Hyunsoonleella aquatilis</name>
    <dbReference type="NCBI Taxonomy" id="2762758"/>
    <lineage>
        <taxon>Bacteria</taxon>
        <taxon>Pseudomonadati</taxon>
        <taxon>Bacteroidota</taxon>
        <taxon>Flavobacteriia</taxon>
        <taxon>Flavobacteriales</taxon>
        <taxon>Flavobacteriaceae</taxon>
    </lineage>
</organism>
<protein>
    <submittedName>
        <fullName evidence="7">Mechanosensitive ion channel</fullName>
    </submittedName>
</protein>
<feature type="transmembrane region" description="Helical" evidence="5">
    <location>
        <begin position="44"/>
        <end position="68"/>
    </location>
</feature>
<feature type="transmembrane region" description="Helical" evidence="5">
    <location>
        <begin position="74"/>
        <end position="95"/>
    </location>
</feature>
<evidence type="ECO:0000313" key="8">
    <source>
        <dbReference type="Proteomes" id="UP000656244"/>
    </source>
</evidence>
<dbReference type="RefSeq" id="WP_186559194.1">
    <property type="nucleotide sequence ID" value="NZ_JACNMF010000001.1"/>
</dbReference>
<keyword evidence="2 5" id="KW-0812">Transmembrane</keyword>
<dbReference type="Pfam" id="PF00924">
    <property type="entry name" value="MS_channel_2nd"/>
    <property type="match status" value="1"/>
</dbReference>
<dbReference type="Gene3D" id="1.10.287.1260">
    <property type="match status" value="1"/>
</dbReference>
<keyword evidence="3 5" id="KW-1133">Transmembrane helix</keyword>
<proteinExistence type="predicted"/>
<reference evidence="7" key="1">
    <citation type="submission" date="2020-08" db="EMBL/GenBank/DDBJ databases">
        <title>Hyunsoonleella sp. strain SJ7 genome sequencing and assembly.</title>
        <authorList>
            <person name="Kim I."/>
        </authorList>
    </citation>
    <scope>NUCLEOTIDE SEQUENCE</scope>
    <source>
        <strain evidence="7">SJ7</strain>
    </source>
</reference>
<keyword evidence="8" id="KW-1185">Reference proteome</keyword>
<comment type="caution">
    <text evidence="7">The sequence shown here is derived from an EMBL/GenBank/DDBJ whole genome shotgun (WGS) entry which is preliminary data.</text>
</comment>
<comment type="subcellular location">
    <subcellularLocation>
        <location evidence="1">Membrane</location>
    </subcellularLocation>
</comment>
<dbReference type="InterPro" id="IPR023408">
    <property type="entry name" value="MscS_beta-dom_sf"/>
</dbReference>
<dbReference type="SUPFAM" id="SSF50182">
    <property type="entry name" value="Sm-like ribonucleoproteins"/>
    <property type="match status" value="1"/>
</dbReference>
<dbReference type="PANTHER" id="PTHR30221:SF8">
    <property type="entry name" value="SMALL-CONDUCTANCE MECHANOSENSITIVE CHANNEL"/>
    <property type="match status" value="1"/>
</dbReference>
<evidence type="ECO:0000313" key="7">
    <source>
        <dbReference type="EMBL" id="MBC3757585.1"/>
    </source>
</evidence>
<dbReference type="Proteomes" id="UP000656244">
    <property type="component" value="Unassembled WGS sequence"/>
</dbReference>